<evidence type="ECO:0008006" key="4">
    <source>
        <dbReference type="Google" id="ProtNLM"/>
    </source>
</evidence>
<sequence length="390" mass="45421">MTITQNIPNQNVQQQQQQQQAAASIIQTTPVRQQTPSLTPTQPQRRYHPAIQTPPVINQTPTPQRVSRKATKNKPPRTENIYKKQYKDRKNVNSKINDEDIKKYLQSSLTYTLHKPAKKKMIHPKVKALSIDNVWMMDLAEFGNIAKYNDGVRTLKTKKGEEVADQFADIINKSQRKPGIIASDQGVTGSQVKASVVERCIKSIKQRMYKYFTHANTLHYLNVLQQIVHNYNRTIHTTTKHKPVDINYSNEEDIYNHAFKDGRVVHKREENIEKGDYVRLAILKGMYKKGYEMSHTPEVYIVDDIINKPKNVKMYRLRDFDGEVIKGAFLHEEIQKVTFDPQATYPIEKILETRGKGRSKVYKVRWLYWPRHFDSYVNAAHINKIKQHNG</sequence>
<accession>A0A820JPT6</accession>
<proteinExistence type="predicted"/>
<evidence type="ECO:0000256" key="1">
    <source>
        <dbReference type="SAM" id="MobiDB-lite"/>
    </source>
</evidence>
<gene>
    <name evidence="2" type="ORF">UXM345_LOCUS34985</name>
</gene>
<dbReference type="InterPro" id="IPR036397">
    <property type="entry name" value="RNaseH_sf"/>
</dbReference>
<feature type="compositionally biased region" description="Basic residues" evidence="1">
    <location>
        <begin position="66"/>
        <end position="75"/>
    </location>
</feature>
<evidence type="ECO:0000313" key="2">
    <source>
        <dbReference type="EMBL" id="CAF4330864.1"/>
    </source>
</evidence>
<feature type="compositionally biased region" description="Low complexity" evidence="1">
    <location>
        <begin position="1"/>
        <end position="44"/>
    </location>
</feature>
<name>A0A820JPT6_9BILA</name>
<dbReference type="AlphaFoldDB" id="A0A820JPT6"/>
<reference evidence="2" key="1">
    <citation type="submission" date="2021-02" db="EMBL/GenBank/DDBJ databases">
        <authorList>
            <person name="Nowell W R."/>
        </authorList>
    </citation>
    <scope>NUCLEOTIDE SEQUENCE</scope>
</reference>
<dbReference type="PANTHER" id="PTHR46585">
    <property type="entry name" value="INTEGRASE CORE DOMAIN CONTAINING PROTEIN"/>
    <property type="match status" value="1"/>
</dbReference>
<dbReference type="PANTHER" id="PTHR46585:SF1">
    <property type="entry name" value="CHROMO DOMAIN-CONTAINING PROTEIN"/>
    <property type="match status" value="1"/>
</dbReference>
<dbReference type="InterPro" id="IPR012337">
    <property type="entry name" value="RNaseH-like_sf"/>
</dbReference>
<dbReference type="EMBL" id="CAJOBF010013554">
    <property type="protein sequence ID" value="CAF4330864.1"/>
    <property type="molecule type" value="Genomic_DNA"/>
</dbReference>
<dbReference type="SUPFAM" id="SSF54160">
    <property type="entry name" value="Chromo domain-like"/>
    <property type="match status" value="1"/>
</dbReference>
<comment type="caution">
    <text evidence="2">The sequence shown here is derived from an EMBL/GenBank/DDBJ whole genome shotgun (WGS) entry which is preliminary data.</text>
</comment>
<dbReference type="InterPro" id="IPR016197">
    <property type="entry name" value="Chromo-like_dom_sf"/>
</dbReference>
<dbReference type="Gene3D" id="3.30.420.10">
    <property type="entry name" value="Ribonuclease H-like superfamily/Ribonuclease H"/>
    <property type="match status" value="1"/>
</dbReference>
<protein>
    <recommendedName>
        <fullName evidence="4">Chromo domain-containing protein</fullName>
    </recommendedName>
</protein>
<feature type="region of interest" description="Disordered" evidence="1">
    <location>
        <begin position="1"/>
        <end position="79"/>
    </location>
</feature>
<evidence type="ECO:0000313" key="3">
    <source>
        <dbReference type="Proteomes" id="UP000663842"/>
    </source>
</evidence>
<organism evidence="2 3">
    <name type="scientific">Rotaria magnacalcarata</name>
    <dbReference type="NCBI Taxonomy" id="392030"/>
    <lineage>
        <taxon>Eukaryota</taxon>
        <taxon>Metazoa</taxon>
        <taxon>Spiralia</taxon>
        <taxon>Gnathifera</taxon>
        <taxon>Rotifera</taxon>
        <taxon>Eurotatoria</taxon>
        <taxon>Bdelloidea</taxon>
        <taxon>Philodinida</taxon>
        <taxon>Philodinidae</taxon>
        <taxon>Rotaria</taxon>
    </lineage>
</organism>
<dbReference type="SUPFAM" id="SSF53098">
    <property type="entry name" value="Ribonuclease H-like"/>
    <property type="match status" value="1"/>
</dbReference>
<feature type="compositionally biased region" description="Polar residues" evidence="1">
    <location>
        <begin position="55"/>
        <end position="65"/>
    </location>
</feature>
<dbReference type="GO" id="GO:0003676">
    <property type="term" value="F:nucleic acid binding"/>
    <property type="evidence" value="ECO:0007669"/>
    <property type="project" value="InterPro"/>
</dbReference>
<dbReference type="Proteomes" id="UP000663842">
    <property type="component" value="Unassembled WGS sequence"/>
</dbReference>